<evidence type="ECO:0000313" key="2">
    <source>
        <dbReference type="Proteomes" id="UP000239415"/>
    </source>
</evidence>
<name>A0A2T0K314_9ACTN</name>
<comment type="caution">
    <text evidence="1">The sequence shown here is derived from an EMBL/GenBank/DDBJ whole genome shotgun (WGS) entry which is preliminary data.</text>
</comment>
<reference evidence="1 2" key="1">
    <citation type="submission" date="2018-03" db="EMBL/GenBank/DDBJ databases">
        <title>Genomic Encyclopedia of Archaeal and Bacterial Type Strains, Phase II (KMG-II): from individual species to whole genera.</title>
        <authorList>
            <person name="Goeker M."/>
        </authorList>
    </citation>
    <scope>NUCLEOTIDE SEQUENCE [LARGE SCALE GENOMIC DNA]</scope>
    <source>
        <strain evidence="1 2">DSM 43146</strain>
    </source>
</reference>
<proteinExistence type="predicted"/>
<sequence length="141" mass="15220">MTILQGSDDFRRATGMFPSLVPLATAGNEITAIAVTIGGISGGTKHDRAPVNYRILASVRGLATELPEIWIALPENRQIRHMNVFPPSAVCPFTGGRLPTLCWGSTGVAWRNTPAPHRRLANLLEAVRQVLADANPNSRAR</sequence>
<dbReference type="AlphaFoldDB" id="A0A2T0K314"/>
<keyword evidence="2" id="KW-1185">Reference proteome</keyword>
<protein>
    <submittedName>
        <fullName evidence="1">Uncharacterized protein</fullName>
    </submittedName>
</protein>
<evidence type="ECO:0000313" key="1">
    <source>
        <dbReference type="EMBL" id="PRX17238.1"/>
    </source>
</evidence>
<organism evidence="1 2">
    <name type="scientific">Actinoplanes italicus</name>
    <dbReference type="NCBI Taxonomy" id="113567"/>
    <lineage>
        <taxon>Bacteria</taxon>
        <taxon>Bacillati</taxon>
        <taxon>Actinomycetota</taxon>
        <taxon>Actinomycetes</taxon>
        <taxon>Micromonosporales</taxon>
        <taxon>Micromonosporaceae</taxon>
        <taxon>Actinoplanes</taxon>
    </lineage>
</organism>
<accession>A0A2T0K314</accession>
<dbReference type="EMBL" id="PVMZ01000016">
    <property type="protein sequence ID" value="PRX17238.1"/>
    <property type="molecule type" value="Genomic_DNA"/>
</dbReference>
<dbReference type="OrthoDB" id="3294015at2"/>
<gene>
    <name evidence="1" type="ORF">CLV67_11614</name>
</gene>
<dbReference type="Proteomes" id="UP000239415">
    <property type="component" value="Unassembled WGS sequence"/>
</dbReference>
<dbReference type="RefSeq" id="WP_106325293.1">
    <property type="nucleotide sequence ID" value="NZ_BOMO01000149.1"/>
</dbReference>